<feature type="transmembrane region" description="Helical" evidence="1">
    <location>
        <begin position="257"/>
        <end position="280"/>
    </location>
</feature>
<keyword evidence="3" id="KW-1185">Reference proteome</keyword>
<keyword evidence="1" id="KW-0472">Membrane</keyword>
<name>A0A512L464_9PROT</name>
<proteinExistence type="predicted"/>
<dbReference type="RefSeq" id="WP_147070236.1">
    <property type="nucleotide sequence ID" value="NZ_AP021884.1"/>
</dbReference>
<feature type="transmembrane region" description="Helical" evidence="1">
    <location>
        <begin position="300"/>
        <end position="328"/>
    </location>
</feature>
<protein>
    <submittedName>
        <fullName evidence="2">Membrane protein</fullName>
    </submittedName>
</protein>
<feature type="transmembrane region" description="Helical" evidence="1">
    <location>
        <begin position="14"/>
        <end position="43"/>
    </location>
</feature>
<dbReference type="EMBL" id="BKAD01000003">
    <property type="protein sequence ID" value="GEP29266.1"/>
    <property type="molecule type" value="Genomic_DNA"/>
</dbReference>
<feature type="transmembrane region" description="Helical" evidence="1">
    <location>
        <begin position="207"/>
        <end position="226"/>
    </location>
</feature>
<sequence length="339" mass="36633">MDDALTSRPSACEIAAWLATAAALLFVLVFHLLPALLAGLLVFELVHLISPWIARHLPGQRAKVIAVALLSFTVVSLLILACVGLIAFFRSDSGSLPMLFAKMAQIIEDSRKLLPGWVIERLPADAEAFKQTAAEWLRTHAAALQLAGKEAGRLTAHILVGMIIGGLVALREVVAIEDYKPFARALSERISRLGLAFRRIVFAQVRIAAINATFTAIYLVLILPLAGIHLPLTKTMIAVTFIAGLLPVIGNLISNTIIVVVSLSQSLAVAIGSLTFLIFIHKLEYFLNARIVGSQIRARAWELLAAMLLMEAAFGLAGLVAAPIYYAYLKDELMARGLV</sequence>
<reference evidence="2 3" key="1">
    <citation type="submission" date="2019-07" db="EMBL/GenBank/DDBJ databases">
        <title>Whole genome shotgun sequence of Thiobacillus plumbophilus NBRC 107929.</title>
        <authorList>
            <person name="Hosoyama A."/>
            <person name="Uohara A."/>
            <person name="Ohji S."/>
            <person name="Ichikawa N."/>
        </authorList>
    </citation>
    <scope>NUCLEOTIDE SEQUENCE [LARGE SCALE GENOMIC DNA]</scope>
    <source>
        <strain evidence="2 3">NBRC 107929</strain>
    </source>
</reference>
<keyword evidence="1" id="KW-1133">Transmembrane helix</keyword>
<feature type="transmembrane region" description="Helical" evidence="1">
    <location>
        <begin position="232"/>
        <end position="250"/>
    </location>
</feature>
<dbReference type="Proteomes" id="UP000321337">
    <property type="component" value="Unassembled WGS sequence"/>
</dbReference>
<dbReference type="AlphaFoldDB" id="A0A512L464"/>
<organism evidence="2 3">
    <name type="scientific">Sulfuriferula plumbiphila</name>
    <dbReference type="NCBI Taxonomy" id="171865"/>
    <lineage>
        <taxon>Bacteria</taxon>
        <taxon>Pseudomonadati</taxon>
        <taxon>Pseudomonadota</taxon>
        <taxon>Betaproteobacteria</taxon>
        <taxon>Nitrosomonadales</taxon>
        <taxon>Sulfuricellaceae</taxon>
        <taxon>Sulfuriferula</taxon>
    </lineage>
</organism>
<evidence type="ECO:0000256" key="1">
    <source>
        <dbReference type="SAM" id="Phobius"/>
    </source>
</evidence>
<evidence type="ECO:0000313" key="2">
    <source>
        <dbReference type="EMBL" id="GEP29266.1"/>
    </source>
</evidence>
<evidence type="ECO:0000313" key="3">
    <source>
        <dbReference type="Proteomes" id="UP000321337"/>
    </source>
</evidence>
<keyword evidence="1" id="KW-0812">Transmembrane</keyword>
<feature type="transmembrane region" description="Helical" evidence="1">
    <location>
        <begin position="64"/>
        <end position="89"/>
    </location>
</feature>
<feature type="transmembrane region" description="Helical" evidence="1">
    <location>
        <begin position="154"/>
        <end position="174"/>
    </location>
</feature>
<accession>A0A512L464</accession>
<comment type="caution">
    <text evidence="2">The sequence shown here is derived from an EMBL/GenBank/DDBJ whole genome shotgun (WGS) entry which is preliminary data.</text>
</comment>
<gene>
    <name evidence="2" type="ORF">TPL01_04040</name>
</gene>
<dbReference type="OrthoDB" id="8113193at2"/>